<proteinExistence type="predicted"/>
<comment type="caution">
    <text evidence="2">The sequence shown here is derived from an EMBL/GenBank/DDBJ whole genome shotgun (WGS) entry which is preliminary data.</text>
</comment>
<dbReference type="RefSeq" id="WP_351974731.1">
    <property type="nucleotide sequence ID" value="NZ_JBEPBX010000001.1"/>
</dbReference>
<evidence type="ECO:0000313" key="2">
    <source>
        <dbReference type="EMBL" id="MER6612179.1"/>
    </source>
</evidence>
<organism evidence="2 3">
    <name type="scientific">Streptomyces xantholiticus</name>
    <dbReference type="NCBI Taxonomy" id="68285"/>
    <lineage>
        <taxon>Bacteria</taxon>
        <taxon>Bacillati</taxon>
        <taxon>Actinomycetota</taxon>
        <taxon>Actinomycetes</taxon>
        <taxon>Kitasatosporales</taxon>
        <taxon>Streptomycetaceae</taxon>
        <taxon>Streptomyces</taxon>
    </lineage>
</organism>
<protein>
    <submittedName>
        <fullName evidence="2">Uncharacterized protein</fullName>
    </submittedName>
</protein>
<evidence type="ECO:0000313" key="3">
    <source>
        <dbReference type="Proteomes" id="UP001445472"/>
    </source>
</evidence>
<evidence type="ECO:0000256" key="1">
    <source>
        <dbReference type="SAM" id="MobiDB-lite"/>
    </source>
</evidence>
<gene>
    <name evidence="2" type="ORF">ABT276_01950</name>
</gene>
<dbReference type="EMBL" id="JBEPBX010000001">
    <property type="protein sequence ID" value="MER6612179.1"/>
    <property type="molecule type" value="Genomic_DNA"/>
</dbReference>
<accession>A0ABV1UMY6</accession>
<feature type="compositionally biased region" description="Basic and acidic residues" evidence="1">
    <location>
        <begin position="25"/>
        <end position="47"/>
    </location>
</feature>
<name>A0ABV1UMY6_9ACTN</name>
<reference evidence="2 3" key="1">
    <citation type="submission" date="2024-06" db="EMBL/GenBank/DDBJ databases">
        <title>The Natural Products Discovery Center: Release of the First 8490 Sequenced Strains for Exploring Actinobacteria Biosynthetic Diversity.</title>
        <authorList>
            <person name="Kalkreuter E."/>
            <person name="Kautsar S.A."/>
            <person name="Yang D."/>
            <person name="Bader C.D."/>
            <person name="Teijaro C.N."/>
            <person name="Fluegel L."/>
            <person name="Davis C.M."/>
            <person name="Simpson J.R."/>
            <person name="Lauterbach L."/>
            <person name="Steele A.D."/>
            <person name="Gui C."/>
            <person name="Meng S."/>
            <person name="Li G."/>
            <person name="Viehrig K."/>
            <person name="Ye F."/>
            <person name="Su P."/>
            <person name="Kiefer A.F."/>
            <person name="Nichols A."/>
            <person name="Cepeda A.J."/>
            <person name="Yan W."/>
            <person name="Fan B."/>
            <person name="Jiang Y."/>
            <person name="Adhikari A."/>
            <person name="Zheng C.-J."/>
            <person name="Schuster L."/>
            <person name="Cowan T.M."/>
            <person name="Smanski M.J."/>
            <person name="Chevrette M.G."/>
            <person name="De Carvalho L.P.S."/>
            <person name="Shen B."/>
        </authorList>
    </citation>
    <scope>NUCLEOTIDE SEQUENCE [LARGE SCALE GENOMIC DNA]</scope>
    <source>
        <strain evidence="2 3">NPDC000837</strain>
    </source>
</reference>
<feature type="region of interest" description="Disordered" evidence="1">
    <location>
        <begin position="25"/>
        <end position="54"/>
    </location>
</feature>
<keyword evidence="3" id="KW-1185">Reference proteome</keyword>
<sequence length="63" mass="6879">MADFSIPVSAAAGAGQKGLRRWFNAHRDGSSPKVNRQDLHFDERADETGPGEFRGLRSCFAEG</sequence>
<dbReference type="Proteomes" id="UP001445472">
    <property type="component" value="Unassembled WGS sequence"/>
</dbReference>